<dbReference type="EMBL" id="NSKD01000002">
    <property type="protein sequence ID" value="PAU81443.1"/>
    <property type="molecule type" value="Genomic_DNA"/>
</dbReference>
<reference evidence="2 3" key="1">
    <citation type="submission" date="2017-08" db="EMBL/GenBank/DDBJ databases">
        <title>Halovibrio sewagensis sp. nov., isolated from wastewater of high salinity.</title>
        <authorList>
            <person name="Dong X."/>
            <person name="Zhang G."/>
        </authorList>
    </citation>
    <scope>NUCLEOTIDE SEQUENCE [LARGE SCALE GENOMIC DNA]</scope>
    <source>
        <strain evidence="2 3">YL5-2</strain>
    </source>
</reference>
<dbReference type="SUPFAM" id="SSF141371">
    <property type="entry name" value="PilZ domain-like"/>
    <property type="match status" value="1"/>
</dbReference>
<organism evidence="2 3">
    <name type="scientific">Halovibrio salipaludis</name>
    <dbReference type="NCBI Taxonomy" id="2032626"/>
    <lineage>
        <taxon>Bacteria</taxon>
        <taxon>Pseudomonadati</taxon>
        <taxon>Pseudomonadota</taxon>
        <taxon>Gammaproteobacteria</taxon>
        <taxon>Oceanospirillales</taxon>
        <taxon>Halomonadaceae</taxon>
        <taxon>Halovibrio</taxon>
    </lineage>
</organism>
<dbReference type="GO" id="GO:0035438">
    <property type="term" value="F:cyclic-di-GMP binding"/>
    <property type="evidence" value="ECO:0007669"/>
    <property type="project" value="InterPro"/>
</dbReference>
<protein>
    <recommendedName>
        <fullName evidence="1">PilZ domain-containing protein</fullName>
    </recommendedName>
</protein>
<dbReference type="Gene3D" id="2.40.10.220">
    <property type="entry name" value="predicted glycosyltransferase like domains"/>
    <property type="match status" value="1"/>
</dbReference>
<comment type="caution">
    <text evidence="2">The sequence shown here is derived from an EMBL/GenBank/DDBJ whole genome shotgun (WGS) entry which is preliminary data.</text>
</comment>
<keyword evidence="3" id="KW-1185">Reference proteome</keyword>
<dbReference type="Proteomes" id="UP000218896">
    <property type="component" value="Unassembled WGS sequence"/>
</dbReference>
<accession>A0A2A2FA78</accession>
<evidence type="ECO:0000313" key="3">
    <source>
        <dbReference type="Proteomes" id="UP000218896"/>
    </source>
</evidence>
<proteinExistence type="predicted"/>
<dbReference type="RefSeq" id="WP_095617159.1">
    <property type="nucleotide sequence ID" value="NZ_NSKD01000002.1"/>
</dbReference>
<dbReference type="AlphaFoldDB" id="A0A2A2FA78"/>
<sequence length="126" mass="14258">MNERRREQRLPWVSMDARIKVRKGLIGSAWVDVEVVDYNRLGIGIIAADDLLKPDSKVQVSLRLNTEVGEITVDQVTASVRHSQTDEHGYFFGLEFEKTPSEGVSESLQRIEGILNRHQGLAEKVQ</sequence>
<evidence type="ECO:0000313" key="2">
    <source>
        <dbReference type="EMBL" id="PAU81443.1"/>
    </source>
</evidence>
<name>A0A2A2FA78_9GAMM</name>
<dbReference type="Pfam" id="PF07238">
    <property type="entry name" value="PilZ"/>
    <property type="match status" value="1"/>
</dbReference>
<dbReference type="OrthoDB" id="6196119at2"/>
<dbReference type="InterPro" id="IPR009875">
    <property type="entry name" value="PilZ_domain"/>
</dbReference>
<gene>
    <name evidence="2" type="ORF">CK501_06440</name>
</gene>
<evidence type="ECO:0000259" key="1">
    <source>
        <dbReference type="Pfam" id="PF07238"/>
    </source>
</evidence>
<feature type="domain" description="PilZ" evidence="1">
    <location>
        <begin position="3"/>
        <end position="110"/>
    </location>
</feature>